<dbReference type="OrthoDB" id="9814448at2"/>
<evidence type="ECO:0000256" key="3">
    <source>
        <dbReference type="SAM" id="SignalP"/>
    </source>
</evidence>
<accession>A0A5D3YGX4</accession>
<dbReference type="PROSITE" id="PS50005">
    <property type="entry name" value="TPR"/>
    <property type="match status" value="10"/>
</dbReference>
<dbReference type="SMART" id="SM00028">
    <property type="entry name" value="TPR"/>
    <property type="match status" value="21"/>
</dbReference>
<feature type="repeat" description="TPR" evidence="2">
    <location>
        <begin position="104"/>
        <end position="137"/>
    </location>
</feature>
<name>A0A5D3YGX4_9BACT</name>
<organism evidence="5 6">
    <name type="scientific">Fodinibius salinus</name>
    <dbReference type="NCBI Taxonomy" id="860790"/>
    <lineage>
        <taxon>Bacteria</taxon>
        <taxon>Pseudomonadati</taxon>
        <taxon>Balneolota</taxon>
        <taxon>Balneolia</taxon>
        <taxon>Balneolales</taxon>
        <taxon>Balneolaceae</taxon>
        <taxon>Fodinibius</taxon>
    </lineage>
</organism>
<dbReference type="InterPro" id="IPR039565">
    <property type="entry name" value="BamD-like"/>
</dbReference>
<dbReference type="RefSeq" id="WP_148899817.1">
    <property type="nucleotide sequence ID" value="NZ_VNHY01000005.1"/>
</dbReference>
<feature type="repeat" description="TPR" evidence="2">
    <location>
        <begin position="842"/>
        <end position="875"/>
    </location>
</feature>
<feature type="repeat" description="TPR" evidence="2">
    <location>
        <begin position="585"/>
        <end position="618"/>
    </location>
</feature>
<evidence type="ECO:0000313" key="5">
    <source>
        <dbReference type="EMBL" id="TYP91674.1"/>
    </source>
</evidence>
<dbReference type="Pfam" id="PF13525">
    <property type="entry name" value="YfiO"/>
    <property type="match status" value="1"/>
</dbReference>
<dbReference type="PROSITE" id="PS50293">
    <property type="entry name" value="TPR_REGION"/>
    <property type="match status" value="2"/>
</dbReference>
<gene>
    <name evidence="5" type="ORF">LX73_2498</name>
</gene>
<feature type="domain" description="Outer membrane lipoprotein BamD-like" evidence="4">
    <location>
        <begin position="661"/>
        <end position="815"/>
    </location>
</feature>
<feature type="repeat" description="TPR" evidence="2">
    <location>
        <begin position="551"/>
        <end position="584"/>
    </location>
</feature>
<feature type="repeat" description="TPR" evidence="2">
    <location>
        <begin position="178"/>
        <end position="211"/>
    </location>
</feature>
<dbReference type="SUPFAM" id="SSF48452">
    <property type="entry name" value="TPR-like"/>
    <property type="match status" value="6"/>
</dbReference>
<dbReference type="SMART" id="SM00671">
    <property type="entry name" value="SEL1"/>
    <property type="match status" value="5"/>
</dbReference>
<dbReference type="InterPro" id="IPR006597">
    <property type="entry name" value="Sel1-like"/>
</dbReference>
<evidence type="ECO:0000313" key="6">
    <source>
        <dbReference type="Proteomes" id="UP000324595"/>
    </source>
</evidence>
<keyword evidence="1 3" id="KW-0732">Signal</keyword>
<dbReference type="Pfam" id="PF14559">
    <property type="entry name" value="TPR_19"/>
    <property type="match status" value="1"/>
</dbReference>
<dbReference type="InterPro" id="IPR011990">
    <property type="entry name" value="TPR-like_helical_dom_sf"/>
</dbReference>
<feature type="repeat" description="TPR" evidence="2">
    <location>
        <begin position="397"/>
        <end position="430"/>
    </location>
</feature>
<dbReference type="Pfam" id="PF13432">
    <property type="entry name" value="TPR_16"/>
    <property type="match status" value="4"/>
</dbReference>
<feature type="signal peptide" evidence="3">
    <location>
        <begin position="1"/>
        <end position="24"/>
    </location>
</feature>
<dbReference type="EMBL" id="VNHY01000005">
    <property type="protein sequence ID" value="TYP91674.1"/>
    <property type="molecule type" value="Genomic_DNA"/>
</dbReference>
<dbReference type="InterPro" id="IPR019734">
    <property type="entry name" value="TPR_rpt"/>
</dbReference>
<keyword evidence="6" id="KW-1185">Reference proteome</keyword>
<feature type="repeat" description="TPR" evidence="2">
    <location>
        <begin position="659"/>
        <end position="692"/>
    </location>
</feature>
<reference evidence="5 6" key="1">
    <citation type="submission" date="2019-07" db="EMBL/GenBank/DDBJ databases">
        <title>Genomic Encyclopedia of Archaeal and Bacterial Type Strains, Phase II (KMG-II): from individual species to whole genera.</title>
        <authorList>
            <person name="Goeker M."/>
        </authorList>
    </citation>
    <scope>NUCLEOTIDE SEQUENCE [LARGE SCALE GENOMIC DNA]</scope>
    <source>
        <strain evidence="5 6">DSM 21935</strain>
    </source>
</reference>
<evidence type="ECO:0000256" key="2">
    <source>
        <dbReference type="PROSITE-ProRule" id="PRU00339"/>
    </source>
</evidence>
<keyword evidence="2" id="KW-0802">TPR repeat</keyword>
<sequence length="996" mass="114340">MIYKRIFSILCLLCSVLISLSLQAQDIQSSSVEYYEKGLTLFENGLFEEAADAFDTFVNQQKDHNLRSSSGFYLARSKAYLDSVNTRTYYENYIRSYPRTQFTSQLLFELGNRMENNDQYGQAIEHYQRAIKLGLNDEAGARTYYRLAEASAKNGQNVQARNHFLELADKYPRSEWAPKALYARGRLYLSENKYDSSTVAFETLKKRYPNNEMTRRVGTALGESYYQQGRYEEAITAFKDALPNLEGDLKTKAVYLIAESYNYLNKLDQASSYYLQHINRTKGTDEEYTAHYGLGWVYHKQEIYHWASDEFGKAAEGSGKISRKALYYKAVNEKLGSRYRQSLESFRTFGDRFKKGFWVEKAYYEWAVTAYEVGRYSEAIEVLLPLVRSDESLEWKSKIFTLLGESYFANKEYTRALQAFDEAEKVTDVDDAIKRQARFQKAWVQYSNQAYEPAQSAFEKIYDNAPNTDLGKEALFWSADSYYNMKHYGPASSQYAAFIERYPDHKLAGPAHYSLGWSYFKMGNYQKAIQPFKTFRENYEPPEEALYPYDTDTQLRIGDSYYAVGNYSEAISNYQKAVGAEPGGDYAMFQIANSYYRAEKSYEAVKTFRKFLRIYPQSQFSQQSQYNIAYIYLNTENYSRAVEEFQTVINKYPNTSWAARAQYNIGDAYYNAGDYEKAISSYKEVMEKYPESEYIIEAVNGIQYAQLSGGKADSSSAVLEDFLADNPRSSMADRLRFRQADTRMQTGDYKGAIKEFQQYLRITNSEELQPDAHFNLANAYEKTGQVEKAVQEYQIIVSDFPNSERSSSALTSLGAIASRRGNYQQSFDYFKQLSQKGAKYQQEANIGMGNAQLQMENTDQAGGYYQTALDTNPNYDPAKVGLAKVEIQENNYSEARNLLSTVAESNTTEVGAEAQYLLGMIAQQQQSYEKAVKAYADVNVLYKAFDGWVSKAMLNQAKCYIRLNKQGEARSTLNTLVDNYPDTPQAGEARKLLNEE</sequence>
<evidence type="ECO:0000259" key="4">
    <source>
        <dbReference type="Pfam" id="PF13525"/>
    </source>
</evidence>
<dbReference type="AlphaFoldDB" id="A0A5D3YGX4"/>
<evidence type="ECO:0000256" key="1">
    <source>
        <dbReference type="ARBA" id="ARBA00022729"/>
    </source>
</evidence>
<feature type="repeat" description="TPR" evidence="2">
    <location>
        <begin position="622"/>
        <end position="655"/>
    </location>
</feature>
<dbReference type="SUPFAM" id="SSF81901">
    <property type="entry name" value="HCP-like"/>
    <property type="match status" value="1"/>
</dbReference>
<dbReference type="PANTHER" id="PTHR12558:SF13">
    <property type="entry name" value="CELL DIVISION CYCLE PROTEIN 27 HOMOLOG"/>
    <property type="match status" value="1"/>
</dbReference>
<dbReference type="PANTHER" id="PTHR12558">
    <property type="entry name" value="CELL DIVISION CYCLE 16,23,27"/>
    <property type="match status" value="1"/>
</dbReference>
<feature type="repeat" description="TPR" evidence="2">
    <location>
        <begin position="215"/>
        <end position="248"/>
    </location>
</feature>
<feature type="repeat" description="TPR" evidence="2">
    <location>
        <begin position="770"/>
        <end position="803"/>
    </location>
</feature>
<comment type="caution">
    <text evidence="5">The sequence shown here is derived from an EMBL/GenBank/DDBJ whole genome shotgun (WGS) entry which is preliminary data.</text>
</comment>
<dbReference type="Proteomes" id="UP000324595">
    <property type="component" value="Unassembled WGS sequence"/>
</dbReference>
<dbReference type="Pfam" id="PF13174">
    <property type="entry name" value="TPR_6"/>
    <property type="match status" value="4"/>
</dbReference>
<proteinExistence type="predicted"/>
<dbReference type="Gene3D" id="1.25.40.10">
    <property type="entry name" value="Tetratricopeptide repeat domain"/>
    <property type="match status" value="9"/>
</dbReference>
<feature type="chain" id="PRO_5023002040" evidence="3">
    <location>
        <begin position="25"/>
        <end position="996"/>
    </location>
</feature>
<protein>
    <submittedName>
        <fullName evidence="5">Tfp pilus assembly protein PilF</fullName>
    </submittedName>
</protein>